<reference evidence="1" key="1">
    <citation type="submission" date="2019-10" db="EMBL/GenBank/DDBJ databases">
        <authorList>
            <person name="Soares A.E.R."/>
            <person name="Aleixo A."/>
            <person name="Schneider P."/>
            <person name="Miyaki C.Y."/>
            <person name="Schneider M.P."/>
            <person name="Mello C."/>
            <person name="Vasconcelos A.T.R."/>
        </authorList>
    </citation>
    <scope>NUCLEOTIDE SEQUENCE</scope>
    <source>
        <tissue evidence="1">Muscle</tissue>
    </source>
</reference>
<comment type="caution">
    <text evidence="1">The sequence shown here is derived from an EMBL/GenBank/DDBJ whole genome shotgun (WGS) entry which is preliminary data.</text>
</comment>
<name>A0ABQ9CN24_9PASS</name>
<keyword evidence="2" id="KW-1185">Reference proteome</keyword>
<evidence type="ECO:0000313" key="2">
    <source>
        <dbReference type="Proteomes" id="UP001145742"/>
    </source>
</evidence>
<evidence type="ECO:0000313" key="1">
    <source>
        <dbReference type="EMBL" id="KAJ7405811.1"/>
    </source>
</evidence>
<dbReference type="EMBL" id="WHWB01034691">
    <property type="protein sequence ID" value="KAJ7405811.1"/>
    <property type="molecule type" value="Genomic_DNA"/>
</dbReference>
<proteinExistence type="predicted"/>
<protein>
    <submittedName>
        <fullName evidence="1">Uncharacterized protein</fullName>
    </submittedName>
</protein>
<organism evidence="1 2">
    <name type="scientific">Willisornis vidua</name>
    <name type="common">Xingu scale-backed antbird</name>
    <dbReference type="NCBI Taxonomy" id="1566151"/>
    <lineage>
        <taxon>Eukaryota</taxon>
        <taxon>Metazoa</taxon>
        <taxon>Chordata</taxon>
        <taxon>Craniata</taxon>
        <taxon>Vertebrata</taxon>
        <taxon>Euteleostomi</taxon>
        <taxon>Archelosauria</taxon>
        <taxon>Archosauria</taxon>
        <taxon>Dinosauria</taxon>
        <taxon>Saurischia</taxon>
        <taxon>Theropoda</taxon>
        <taxon>Coelurosauria</taxon>
        <taxon>Aves</taxon>
        <taxon>Neognathae</taxon>
        <taxon>Neoaves</taxon>
        <taxon>Telluraves</taxon>
        <taxon>Australaves</taxon>
        <taxon>Passeriformes</taxon>
        <taxon>Thamnophilidae</taxon>
        <taxon>Willisornis</taxon>
    </lineage>
</organism>
<sequence length="219" mass="25110">MPCYPPVTLHETIPILPETTVEVPMSLSRCLGYGTRYEIFSWRRDSVITTVSAINFSRKRNLLYATVRDRKTKLEMDLWQFSELAVPFLPGIINSTDVPPVKEVMKDMNLQLHVKASQSNVNTVFLLSFTSRQYMEIELPYRNVTHFYRKEKGSQADEGPIPDLTFAMGIDDQVTVTHLVDEEKAVDVVYLEFIKAFDTVSQRIFLEKLAAHGLDKCTI</sequence>
<dbReference type="Proteomes" id="UP001145742">
    <property type="component" value="Unassembled WGS sequence"/>
</dbReference>
<gene>
    <name evidence="1" type="ORF">WISP_137443</name>
</gene>
<accession>A0ABQ9CN24</accession>